<protein>
    <submittedName>
        <fullName evidence="1">Uncharacterized protein</fullName>
    </submittedName>
</protein>
<proteinExistence type="predicted"/>
<reference evidence="1" key="2">
    <citation type="journal article" date="2021" name="Genome Biol. Evol.">
        <title>Developing a high-quality reference genome for a parasitic bivalve with doubly uniparental inheritance (Bivalvia: Unionida).</title>
        <authorList>
            <person name="Smith C.H."/>
        </authorList>
    </citation>
    <scope>NUCLEOTIDE SEQUENCE</scope>
    <source>
        <strain evidence="1">CHS0354</strain>
        <tissue evidence="1">Mantle</tissue>
    </source>
</reference>
<organism evidence="1 2">
    <name type="scientific">Potamilus streckersoni</name>
    <dbReference type="NCBI Taxonomy" id="2493646"/>
    <lineage>
        <taxon>Eukaryota</taxon>
        <taxon>Metazoa</taxon>
        <taxon>Spiralia</taxon>
        <taxon>Lophotrochozoa</taxon>
        <taxon>Mollusca</taxon>
        <taxon>Bivalvia</taxon>
        <taxon>Autobranchia</taxon>
        <taxon>Heteroconchia</taxon>
        <taxon>Palaeoheterodonta</taxon>
        <taxon>Unionida</taxon>
        <taxon>Unionoidea</taxon>
        <taxon>Unionidae</taxon>
        <taxon>Ambleminae</taxon>
        <taxon>Lampsilini</taxon>
        <taxon>Potamilus</taxon>
    </lineage>
</organism>
<evidence type="ECO:0000313" key="2">
    <source>
        <dbReference type="Proteomes" id="UP001195483"/>
    </source>
</evidence>
<name>A0AAE0SG87_9BIVA</name>
<reference evidence="1" key="3">
    <citation type="submission" date="2023-05" db="EMBL/GenBank/DDBJ databases">
        <authorList>
            <person name="Smith C.H."/>
        </authorList>
    </citation>
    <scope>NUCLEOTIDE SEQUENCE</scope>
    <source>
        <strain evidence="1">CHS0354</strain>
        <tissue evidence="1">Mantle</tissue>
    </source>
</reference>
<accession>A0AAE0SG87</accession>
<sequence length="204" mass="24232">MEKVWDTDVTGLRCYAKWTGLRKGPRKLYVQDMDKQYTNTEYTTNQKTNQAKLWVDNSEEEPSMVMFYLPRASKSKPVPQIKYFASSNMKQFVEDKIVQSKFVEACEKPIEVERPKKLKVFYPRDPDTYTMDDLRILASCLVRKEVSFKHGVSRDFWGISIYRPDWWPADVKFQSPHERRKACLPVSYIVLHVLLNFVQIIYQR</sequence>
<dbReference type="Proteomes" id="UP001195483">
    <property type="component" value="Unassembled WGS sequence"/>
</dbReference>
<dbReference type="EMBL" id="JAEAOA010002331">
    <property type="protein sequence ID" value="KAK3591124.1"/>
    <property type="molecule type" value="Genomic_DNA"/>
</dbReference>
<comment type="caution">
    <text evidence="1">The sequence shown here is derived from an EMBL/GenBank/DDBJ whole genome shotgun (WGS) entry which is preliminary data.</text>
</comment>
<gene>
    <name evidence="1" type="ORF">CHS0354_040187</name>
</gene>
<evidence type="ECO:0000313" key="1">
    <source>
        <dbReference type="EMBL" id="KAK3591124.1"/>
    </source>
</evidence>
<reference evidence="1" key="1">
    <citation type="journal article" date="2021" name="Genome Biol. Evol.">
        <title>A High-Quality Reference Genome for a Parasitic Bivalve with Doubly Uniparental Inheritance (Bivalvia: Unionida).</title>
        <authorList>
            <person name="Smith C.H."/>
        </authorList>
    </citation>
    <scope>NUCLEOTIDE SEQUENCE</scope>
    <source>
        <strain evidence="1">CHS0354</strain>
    </source>
</reference>
<keyword evidence="2" id="KW-1185">Reference proteome</keyword>
<dbReference type="AlphaFoldDB" id="A0AAE0SG87"/>